<evidence type="ECO:0000256" key="1">
    <source>
        <dbReference type="SAM" id="Phobius"/>
    </source>
</evidence>
<gene>
    <name evidence="2" type="ORF">SK069_15370</name>
</gene>
<organism evidence="2 3">
    <name type="scientific">Patulibacter brassicae</name>
    <dbReference type="NCBI Taxonomy" id="1705717"/>
    <lineage>
        <taxon>Bacteria</taxon>
        <taxon>Bacillati</taxon>
        <taxon>Actinomycetota</taxon>
        <taxon>Thermoleophilia</taxon>
        <taxon>Solirubrobacterales</taxon>
        <taxon>Patulibacteraceae</taxon>
        <taxon>Patulibacter</taxon>
    </lineage>
</organism>
<keyword evidence="3" id="KW-1185">Reference proteome</keyword>
<name>A0ABU4VMF6_9ACTN</name>
<keyword evidence="1" id="KW-0812">Transmembrane</keyword>
<feature type="transmembrane region" description="Helical" evidence="1">
    <location>
        <begin position="89"/>
        <end position="114"/>
    </location>
</feature>
<proteinExistence type="predicted"/>
<dbReference type="Proteomes" id="UP001277761">
    <property type="component" value="Unassembled WGS sequence"/>
</dbReference>
<feature type="transmembrane region" description="Helical" evidence="1">
    <location>
        <begin position="168"/>
        <end position="190"/>
    </location>
</feature>
<sequence>MDRKIQLTCALTGLLLTALYGLGVAGFARMIPVNDPQASVATVVASYAEHKTGVLVGMSLLMFGASLMIVWGAAVAVQTRRAAPQHPILFHIQIAAAGTACMNGILLCLVGGLAAFRVGSVPGEVTQMLNDLFWLLWVLPGATFEIWCVAAGLAILADRRAQPVFPRWSGYFSFLVAFSFLPGFTGLLFQSGPFAYNGLNPWWIPTIMFFLWVMAMTPLTVRAIHRDASPDPRAALPIADPAVATELARLRAEIETERRARHELTAGIALDPVRPTVAAARA</sequence>
<feature type="transmembrane region" description="Helical" evidence="1">
    <location>
        <begin position="202"/>
        <end position="224"/>
    </location>
</feature>
<dbReference type="RefSeq" id="WP_319955129.1">
    <property type="nucleotide sequence ID" value="NZ_JAXAVX010000009.1"/>
</dbReference>
<feature type="transmembrane region" description="Helical" evidence="1">
    <location>
        <begin position="54"/>
        <end position="77"/>
    </location>
</feature>
<evidence type="ECO:0008006" key="4">
    <source>
        <dbReference type="Google" id="ProtNLM"/>
    </source>
</evidence>
<evidence type="ECO:0000313" key="2">
    <source>
        <dbReference type="EMBL" id="MDX8152978.1"/>
    </source>
</evidence>
<protein>
    <recommendedName>
        <fullName evidence="4">DUF4386 domain-containing protein</fullName>
    </recommendedName>
</protein>
<comment type="caution">
    <text evidence="2">The sequence shown here is derived from an EMBL/GenBank/DDBJ whole genome shotgun (WGS) entry which is preliminary data.</text>
</comment>
<feature type="transmembrane region" description="Helical" evidence="1">
    <location>
        <begin position="134"/>
        <end position="156"/>
    </location>
</feature>
<reference evidence="2 3" key="1">
    <citation type="submission" date="2023-11" db="EMBL/GenBank/DDBJ databases">
        <authorList>
            <person name="Xu M."/>
            <person name="Jiang T."/>
        </authorList>
    </citation>
    <scope>NUCLEOTIDE SEQUENCE [LARGE SCALE GENOMIC DNA]</scope>
    <source>
        <strain evidence="2 3">SD</strain>
    </source>
</reference>
<dbReference type="EMBL" id="JAXAVX010000009">
    <property type="protein sequence ID" value="MDX8152978.1"/>
    <property type="molecule type" value="Genomic_DNA"/>
</dbReference>
<evidence type="ECO:0000313" key="3">
    <source>
        <dbReference type="Proteomes" id="UP001277761"/>
    </source>
</evidence>
<keyword evidence="1" id="KW-1133">Transmembrane helix</keyword>
<accession>A0ABU4VMF6</accession>
<keyword evidence="1" id="KW-0472">Membrane</keyword>